<feature type="compositionally biased region" description="Polar residues" evidence="3">
    <location>
        <begin position="206"/>
        <end position="221"/>
    </location>
</feature>
<dbReference type="EMBL" id="GDJX01024889">
    <property type="protein sequence ID" value="JAT43047.1"/>
    <property type="molecule type" value="Transcribed_RNA"/>
</dbReference>
<feature type="region of interest" description="Disordered" evidence="3">
    <location>
        <begin position="136"/>
        <end position="190"/>
    </location>
</feature>
<dbReference type="GO" id="GO:0005634">
    <property type="term" value="C:nucleus"/>
    <property type="evidence" value="ECO:0007669"/>
    <property type="project" value="TreeGrafter"/>
</dbReference>
<feature type="compositionally biased region" description="Polar residues" evidence="3">
    <location>
        <begin position="314"/>
        <end position="332"/>
    </location>
</feature>
<evidence type="ECO:0000313" key="5">
    <source>
        <dbReference type="EMBL" id="JAT43047.1"/>
    </source>
</evidence>
<feature type="compositionally biased region" description="Basic and acidic residues" evidence="3">
    <location>
        <begin position="136"/>
        <end position="156"/>
    </location>
</feature>
<dbReference type="InterPro" id="IPR036361">
    <property type="entry name" value="SAP_dom_sf"/>
</dbReference>
<proteinExistence type="inferred from homology"/>
<dbReference type="Gene3D" id="1.10.720.30">
    <property type="entry name" value="SAP domain"/>
    <property type="match status" value="1"/>
</dbReference>
<feature type="compositionally biased region" description="Polar residues" evidence="3">
    <location>
        <begin position="159"/>
        <end position="187"/>
    </location>
</feature>
<gene>
    <name evidence="5" type="primary">SARNP_2</name>
    <name evidence="5" type="ORF">g.23669</name>
</gene>
<dbReference type="GO" id="GO:1990904">
    <property type="term" value="C:ribonucleoprotein complex"/>
    <property type="evidence" value="ECO:0007669"/>
    <property type="project" value="UniProtKB-KW"/>
</dbReference>
<protein>
    <submittedName>
        <fullName evidence="5">SAP domain-containing ribonucleoprotein</fullName>
    </submittedName>
</protein>
<dbReference type="PANTHER" id="PTHR46551">
    <property type="entry name" value="SAP DOMAIN-CONTAINING RIBONUCLEOPROTEIN"/>
    <property type="match status" value="1"/>
</dbReference>
<evidence type="ECO:0000259" key="4">
    <source>
        <dbReference type="PROSITE" id="PS50800"/>
    </source>
</evidence>
<feature type="compositionally biased region" description="Polar residues" evidence="3">
    <location>
        <begin position="46"/>
        <end position="67"/>
    </location>
</feature>
<comment type="similarity">
    <text evidence="2">Belongs to the SAP domain-containing ribonucleoprotein family.</text>
</comment>
<dbReference type="InterPro" id="IPR052240">
    <property type="entry name" value="SAP_domain_ribonucleoprotein"/>
</dbReference>
<dbReference type="PANTHER" id="PTHR46551:SF1">
    <property type="entry name" value="SAP DOMAIN-CONTAINING RIBONUCLEOPROTEIN"/>
    <property type="match status" value="1"/>
</dbReference>
<name>A0A1D1XKX4_9ARAE</name>
<dbReference type="InterPro" id="IPR040746">
    <property type="entry name" value="THO1_MOS11_C"/>
</dbReference>
<dbReference type="SUPFAM" id="SSF68906">
    <property type="entry name" value="SAP domain"/>
    <property type="match status" value="1"/>
</dbReference>
<evidence type="ECO:0000256" key="1">
    <source>
        <dbReference type="ARBA" id="ARBA00022553"/>
    </source>
</evidence>
<evidence type="ECO:0000256" key="2">
    <source>
        <dbReference type="ARBA" id="ARBA00046328"/>
    </source>
</evidence>
<dbReference type="GO" id="GO:0016973">
    <property type="term" value="P:poly(A)+ mRNA export from nucleus"/>
    <property type="evidence" value="ECO:0007669"/>
    <property type="project" value="TreeGrafter"/>
</dbReference>
<feature type="region of interest" description="Disordered" evidence="3">
    <location>
        <begin position="206"/>
        <end position="362"/>
    </location>
</feature>
<sequence>MSTSYRQLKVPELKELLAKRGLPVSGKKEELVARLLAAEDKKPVETINQTSRSSSNTNPARKSSIENIINKDPVEQTDLFDKELNLMATTDITTGIDNDFDWENLTTDITLQKDGEFDTLISPISPSLSVTSIKELSPEKAKTENAEATKESHDVTNVEAKQSVETKNPSFNEAKTLKTESSSSNPDSIVKPSGFKCKKIVFDNLPTTTAPLSPSKSQTDLATELERRKKRAERFGVELSDSDKKLQRAARFGTTISNPLDAPLTAPRMPNRKPSVVEDDEKLKKRAERFGLDKSNTLNDDEKKRKRAERFGLNTPSNSASIDNSSTNSVSEINEEEKKKRRAERFSINDTNGEPTNKKVKT</sequence>
<feature type="compositionally biased region" description="Basic and acidic residues" evidence="3">
    <location>
        <begin position="233"/>
        <end position="246"/>
    </location>
</feature>
<organism evidence="5">
    <name type="scientific">Anthurium amnicola</name>
    <dbReference type="NCBI Taxonomy" id="1678845"/>
    <lineage>
        <taxon>Eukaryota</taxon>
        <taxon>Viridiplantae</taxon>
        <taxon>Streptophyta</taxon>
        <taxon>Embryophyta</taxon>
        <taxon>Tracheophyta</taxon>
        <taxon>Spermatophyta</taxon>
        <taxon>Magnoliopsida</taxon>
        <taxon>Liliopsida</taxon>
        <taxon>Araceae</taxon>
        <taxon>Pothoideae</taxon>
        <taxon>Potheae</taxon>
        <taxon>Anthurium</taxon>
    </lineage>
</organism>
<dbReference type="Pfam" id="PF18592">
    <property type="entry name" value="Tho1_MOS11_C"/>
    <property type="match status" value="2"/>
</dbReference>
<feature type="domain" description="SAP" evidence="4">
    <location>
        <begin position="5"/>
        <end position="39"/>
    </location>
</feature>
<keyword evidence="1" id="KW-0597">Phosphoprotein</keyword>
<dbReference type="Pfam" id="PF02037">
    <property type="entry name" value="SAP"/>
    <property type="match status" value="1"/>
</dbReference>
<accession>A0A1D1XKX4</accession>
<dbReference type="SMART" id="SM00513">
    <property type="entry name" value="SAP"/>
    <property type="match status" value="1"/>
</dbReference>
<dbReference type="AlphaFoldDB" id="A0A1D1XKX4"/>
<dbReference type="PROSITE" id="PS50800">
    <property type="entry name" value="SAP"/>
    <property type="match status" value="1"/>
</dbReference>
<feature type="region of interest" description="Disordered" evidence="3">
    <location>
        <begin position="42"/>
        <end position="69"/>
    </location>
</feature>
<keyword evidence="5" id="KW-0687">Ribonucleoprotein</keyword>
<reference evidence="5" key="1">
    <citation type="submission" date="2015-07" db="EMBL/GenBank/DDBJ databases">
        <title>Transcriptome Assembly of Anthurium amnicola.</title>
        <authorList>
            <person name="Suzuki J."/>
        </authorList>
    </citation>
    <scope>NUCLEOTIDE SEQUENCE</scope>
</reference>
<evidence type="ECO:0000256" key="3">
    <source>
        <dbReference type="SAM" id="MobiDB-lite"/>
    </source>
</evidence>
<dbReference type="InterPro" id="IPR003034">
    <property type="entry name" value="SAP_dom"/>
</dbReference>